<keyword evidence="3 4" id="KW-0998">Cell outer membrane</keyword>
<dbReference type="GO" id="GO:0009279">
    <property type="term" value="C:cell outer membrane"/>
    <property type="evidence" value="ECO:0007669"/>
    <property type="project" value="UniProtKB-SubCell"/>
</dbReference>
<evidence type="ECO:0000256" key="2">
    <source>
        <dbReference type="ARBA" id="ARBA00023136"/>
    </source>
</evidence>
<dbReference type="InterPro" id="IPR002372">
    <property type="entry name" value="PQQ_rpt_dom"/>
</dbReference>
<dbReference type="PANTHER" id="PTHR34512">
    <property type="entry name" value="CELL SURFACE PROTEIN"/>
    <property type="match status" value="1"/>
</dbReference>
<dbReference type="Proteomes" id="UP000184327">
    <property type="component" value="Unassembled WGS sequence"/>
</dbReference>
<reference evidence="6 7" key="1">
    <citation type="submission" date="2016-11" db="EMBL/GenBank/DDBJ databases">
        <authorList>
            <person name="Jaros S."/>
            <person name="Januszkiewicz K."/>
            <person name="Wedrychowicz H."/>
        </authorList>
    </citation>
    <scope>NUCLEOTIDE SEQUENCE [LARGE SCALE GENOMIC DNA]</scope>
    <source>
        <strain evidence="6 7">DSM 16112</strain>
    </source>
</reference>
<evidence type="ECO:0000256" key="3">
    <source>
        <dbReference type="ARBA" id="ARBA00023237"/>
    </source>
</evidence>
<comment type="subcellular location">
    <subcellularLocation>
        <location evidence="4">Cell outer membrane</location>
    </subcellularLocation>
</comment>
<dbReference type="NCBIfam" id="TIGR03300">
    <property type="entry name" value="assembly_YfgL"/>
    <property type="match status" value="1"/>
</dbReference>
<comment type="subunit">
    <text evidence="4">Part of the Bam complex.</text>
</comment>
<comment type="function">
    <text evidence="4">Part of the outer membrane protein assembly complex, which is involved in assembly and insertion of beta-barrel proteins into the outer membrane.</text>
</comment>
<dbReference type="RefSeq" id="WP_159435823.1">
    <property type="nucleotide sequence ID" value="NZ_FQUZ01000014.1"/>
</dbReference>
<accession>A0A1M4ZHK9</accession>
<dbReference type="OrthoDB" id="5173551at2"/>
<evidence type="ECO:0000256" key="4">
    <source>
        <dbReference type="HAMAP-Rule" id="MF_00923"/>
    </source>
</evidence>
<dbReference type="PANTHER" id="PTHR34512:SF30">
    <property type="entry name" value="OUTER MEMBRANE PROTEIN ASSEMBLY FACTOR BAMB"/>
    <property type="match status" value="1"/>
</dbReference>
<evidence type="ECO:0000313" key="7">
    <source>
        <dbReference type="Proteomes" id="UP000184327"/>
    </source>
</evidence>
<evidence type="ECO:0000313" key="6">
    <source>
        <dbReference type="EMBL" id="SHF17465.1"/>
    </source>
</evidence>
<proteinExistence type="inferred from homology"/>
<dbReference type="HAMAP" id="MF_00923">
    <property type="entry name" value="OM_assembly_BamB"/>
    <property type="match status" value="1"/>
</dbReference>
<gene>
    <name evidence="4" type="primary">bamB</name>
    <name evidence="6" type="ORF">SAMN02745117_01461</name>
</gene>
<dbReference type="AlphaFoldDB" id="A0A1M4ZHK9"/>
<keyword evidence="7" id="KW-1185">Reference proteome</keyword>
<comment type="similarity">
    <text evidence="4">Belongs to the BamB family.</text>
</comment>
<evidence type="ECO:0000259" key="5">
    <source>
        <dbReference type="Pfam" id="PF13360"/>
    </source>
</evidence>
<keyword evidence="1 4" id="KW-0732">Signal</keyword>
<dbReference type="InterPro" id="IPR015943">
    <property type="entry name" value="WD40/YVTN_repeat-like_dom_sf"/>
</dbReference>
<dbReference type="SMART" id="SM00564">
    <property type="entry name" value="PQQ"/>
    <property type="match status" value="3"/>
</dbReference>
<protein>
    <recommendedName>
        <fullName evidence="4">Outer membrane protein assembly factor BamB</fullName>
    </recommendedName>
</protein>
<organism evidence="6 7">
    <name type="scientific">Lampropedia hyalina DSM 16112</name>
    <dbReference type="NCBI Taxonomy" id="1122156"/>
    <lineage>
        <taxon>Bacteria</taxon>
        <taxon>Pseudomonadati</taxon>
        <taxon>Pseudomonadota</taxon>
        <taxon>Betaproteobacteria</taxon>
        <taxon>Burkholderiales</taxon>
        <taxon>Comamonadaceae</taxon>
        <taxon>Lampropedia</taxon>
    </lineage>
</organism>
<dbReference type="EMBL" id="FQUZ01000014">
    <property type="protein sequence ID" value="SHF17465.1"/>
    <property type="molecule type" value="Genomic_DNA"/>
</dbReference>
<sequence length="406" mass="43065">MKNTASASALSRLAQSLRPLLPGSAAAAPRMSRRVAQLAVAGSAALVLAGCSAFGSGKTELAPLAANAAQYAIQQSWSQDVGRLGDIELTPHVLGQAITVASENGSITSLDSSTGAVLWQTRLRDKLAAGVGSDGDTYAVVSIRNEVIAVRNGEEQWRYRLPARSYTSPFVAGGRVFILTADRTVTALDADNGALIWRTERDSEPLVLQKSGVLLAVRNTLVAGYSGRLSGLSPDSGMEYWEARLITPRGINDIERLVDLVGRYSRIGGDICVQAFQSAIGCINAERGVTRWSQRVNGSVGVDGNASTVFSVENNGRVQAWARNDGQNRWLSDSLQHRSLTAPLALERSVAIGDSTGLLHLLGLDDGKPVNRIQLHRSGLRVAPFLAGNQVIAIANNGTVYGLTPQ</sequence>
<name>A0A1M4ZHK9_9BURK</name>
<feature type="domain" description="Pyrrolo-quinoline quinone repeat" evidence="5">
    <location>
        <begin position="104"/>
        <end position="330"/>
    </location>
</feature>
<keyword evidence="2 4" id="KW-0472">Membrane</keyword>
<dbReference type="SUPFAM" id="SSF50998">
    <property type="entry name" value="Quinoprotein alcohol dehydrogenase-like"/>
    <property type="match status" value="1"/>
</dbReference>
<dbReference type="STRING" id="1122156.SAMN02745117_01461"/>
<dbReference type="GO" id="GO:0051205">
    <property type="term" value="P:protein insertion into membrane"/>
    <property type="evidence" value="ECO:0007669"/>
    <property type="project" value="UniProtKB-UniRule"/>
</dbReference>
<dbReference type="Pfam" id="PF13360">
    <property type="entry name" value="PQQ_2"/>
    <property type="match status" value="1"/>
</dbReference>
<dbReference type="InterPro" id="IPR011047">
    <property type="entry name" value="Quinoprotein_ADH-like_sf"/>
</dbReference>
<dbReference type="InterPro" id="IPR018391">
    <property type="entry name" value="PQQ_b-propeller_rpt"/>
</dbReference>
<dbReference type="Gene3D" id="2.130.10.10">
    <property type="entry name" value="YVTN repeat-like/Quinoprotein amine dehydrogenase"/>
    <property type="match status" value="1"/>
</dbReference>
<dbReference type="InterPro" id="IPR017687">
    <property type="entry name" value="BamB"/>
</dbReference>
<dbReference type="GO" id="GO:0043165">
    <property type="term" value="P:Gram-negative-bacterium-type cell outer membrane assembly"/>
    <property type="evidence" value="ECO:0007669"/>
    <property type="project" value="UniProtKB-UniRule"/>
</dbReference>
<evidence type="ECO:0000256" key="1">
    <source>
        <dbReference type="ARBA" id="ARBA00022729"/>
    </source>
</evidence>